<feature type="chain" id="PRO_5046326966" description="DUF4412 domain-containing protein" evidence="2">
    <location>
        <begin position="20"/>
        <end position="274"/>
    </location>
</feature>
<evidence type="ECO:0000313" key="4">
    <source>
        <dbReference type="Proteomes" id="UP000663090"/>
    </source>
</evidence>
<dbReference type="EMBL" id="CP071091">
    <property type="protein sequence ID" value="QSQ14721.1"/>
    <property type="molecule type" value="Genomic_DNA"/>
</dbReference>
<keyword evidence="2" id="KW-0732">Signal</keyword>
<feature type="compositionally biased region" description="Basic and acidic residues" evidence="1">
    <location>
        <begin position="142"/>
        <end position="158"/>
    </location>
</feature>
<gene>
    <name evidence="3" type="ORF">JY572_01095</name>
</gene>
<reference evidence="3 4" key="1">
    <citation type="submission" date="2021-02" db="EMBL/GenBank/DDBJ databases">
        <title>De Novo genome assembly of isolated myxobacteria.</title>
        <authorList>
            <person name="Stevens D.C."/>
        </authorList>
    </citation>
    <scope>NUCLEOTIDE SEQUENCE [LARGE SCALE GENOMIC DNA]</scope>
    <source>
        <strain evidence="3 4">SCHIC003</strain>
    </source>
</reference>
<protein>
    <recommendedName>
        <fullName evidence="5">DUF4412 domain-containing protein</fullName>
    </recommendedName>
</protein>
<evidence type="ECO:0008006" key="5">
    <source>
        <dbReference type="Google" id="ProtNLM"/>
    </source>
</evidence>
<evidence type="ECO:0000313" key="3">
    <source>
        <dbReference type="EMBL" id="QSQ14721.1"/>
    </source>
</evidence>
<name>A0ABX7N8C5_9BACT</name>
<accession>A0ABX7N8C5</accession>
<evidence type="ECO:0000256" key="1">
    <source>
        <dbReference type="SAM" id="MobiDB-lite"/>
    </source>
</evidence>
<keyword evidence="4" id="KW-1185">Reference proteome</keyword>
<feature type="signal peptide" evidence="2">
    <location>
        <begin position="1"/>
        <end position="19"/>
    </location>
</feature>
<dbReference type="RefSeq" id="WP_206716483.1">
    <property type="nucleotide sequence ID" value="NZ_CP071091.1"/>
</dbReference>
<feature type="region of interest" description="Disordered" evidence="1">
    <location>
        <begin position="255"/>
        <end position="274"/>
    </location>
</feature>
<proteinExistence type="predicted"/>
<feature type="region of interest" description="Disordered" evidence="1">
    <location>
        <begin position="142"/>
        <end position="164"/>
    </location>
</feature>
<sequence>MRVGLAIVALLLVVTPAQAQPENPAARTVMAHLSKGARAARVGDWVTYRFDGGAGGNRVYYWRMAVVGEEKDKTGRDSLWVEMEAGTHPAMKSPLMQMRMLVAREGEQIRYDAISRLYIGGPTDRPQEYSQEALDHVLKQMEEQGREDKMPDPDDEKTPMPVGLKPVLRSSKEMRVMTLAGTVSAVSVEVVVKKTVVKRMWLSREIPLMQLAKMEIPGIAHSMEVAEYGIDAKPRMVLPAPSAPKVQLEYADRIFPDLPGTDAPDEAGPSETHP</sequence>
<evidence type="ECO:0000256" key="2">
    <source>
        <dbReference type="SAM" id="SignalP"/>
    </source>
</evidence>
<dbReference type="Proteomes" id="UP000663090">
    <property type="component" value="Chromosome"/>
</dbReference>
<organism evidence="3 4">
    <name type="scientific">Myxococcus landrumensis</name>
    <dbReference type="NCBI Taxonomy" id="2813577"/>
    <lineage>
        <taxon>Bacteria</taxon>
        <taxon>Pseudomonadati</taxon>
        <taxon>Myxococcota</taxon>
        <taxon>Myxococcia</taxon>
        <taxon>Myxococcales</taxon>
        <taxon>Cystobacterineae</taxon>
        <taxon>Myxococcaceae</taxon>
        <taxon>Myxococcus</taxon>
    </lineage>
</organism>